<evidence type="ECO:0000256" key="5">
    <source>
        <dbReference type="SAM" id="Phobius"/>
    </source>
</evidence>
<evidence type="ECO:0000313" key="6">
    <source>
        <dbReference type="EMBL" id="MDP9821967.1"/>
    </source>
</evidence>
<dbReference type="Proteomes" id="UP001240447">
    <property type="component" value="Unassembled WGS sequence"/>
</dbReference>
<protein>
    <submittedName>
        <fullName evidence="6">Murein hydrolase (TIGR00659 family)</fullName>
    </submittedName>
</protein>
<dbReference type="PANTHER" id="PTHR30249">
    <property type="entry name" value="PUTATIVE SEROTONIN TRANSPORTER"/>
    <property type="match status" value="1"/>
</dbReference>
<evidence type="ECO:0000256" key="2">
    <source>
        <dbReference type="ARBA" id="ARBA00022692"/>
    </source>
</evidence>
<feature type="transmembrane region" description="Helical" evidence="5">
    <location>
        <begin position="6"/>
        <end position="23"/>
    </location>
</feature>
<comment type="subcellular location">
    <subcellularLocation>
        <location evidence="1">Membrane</location>
        <topology evidence="1">Multi-pass membrane protein</topology>
    </subcellularLocation>
</comment>
<feature type="transmembrane region" description="Helical" evidence="5">
    <location>
        <begin position="183"/>
        <end position="200"/>
    </location>
</feature>
<dbReference type="RefSeq" id="WP_068123614.1">
    <property type="nucleotide sequence ID" value="NZ_CCXJ01000661.1"/>
</dbReference>
<feature type="transmembrane region" description="Helical" evidence="5">
    <location>
        <begin position="150"/>
        <end position="171"/>
    </location>
</feature>
<dbReference type="GO" id="GO:0016787">
    <property type="term" value="F:hydrolase activity"/>
    <property type="evidence" value="ECO:0007669"/>
    <property type="project" value="UniProtKB-KW"/>
</dbReference>
<gene>
    <name evidence="6" type="ORF">J2S59_001776</name>
</gene>
<accession>A0ABT9NNG4</accession>
<proteinExistence type="predicted"/>
<feature type="transmembrane region" description="Helical" evidence="5">
    <location>
        <begin position="35"/>
        <end position="53"/>
    </location>
</feature>
<feature type="transmembrane region" description="Helical" evidence="5">
    <location>
        <begin position="95"/>
        <end position="118"/>
    </location>
</feature>
<comment type="caution">
    <text evidence="6">The sequence shown here is derived from an EMBL/GenBank/DDBJ whole genome shotgun (WGS) entry which is preliminary data.</text>
</comment>
<evidence type="ECO:0000313" key="7">
    <source>
        <dbReference type="Proteomes" id="UP001240447"/>
    </source>
</evidence>
<dbReference type="Pfam" id="PF04172">
    <property type="entry name" value="LrgB"/>
    <property type="match status" value="1"/>
</dbReference>
<organism evidence="6 7">
    <name type="scientific">Nocardioides massiliensis</name>
    <dbReference type="NCBI Taxonomy" id="1325935"/>
    <lineage>
        <taxon>Bacteria</taxon>
        <taxon>Bacillati</taxon>
        <taxon>Actinomycetota</taxon>
        <taxon>Actinomycetes</taxon>
        <taxon>Propionibacteriales</taxon>
        <taxon>Nocardioidaceae</taxon>
        <taxon>Nocardioides</taxon>
    </lineage>
</organism>
<evidence type="ECO:0000256" key="1">
    <source>
        <dbReference type="ARBA" id="ARBA00004141"/>
    </source>
</evidence>
<evidence type="ECO:0000256" key="4">
    <source>
        <dbReference type="ARBA" id="ARBA00023136"/>
    </source>
</evidence>
<sequence>MSEPFTSTVLFGLTLTLGVYVASRTVWERTGKPAILQPVIVSITVIGAILLAFDVDYADYFVGGSLIHFLLGPATVALAVPLYRQLSTLRSAALAVPGAVVLGSAAALAAAVGIVRLLGGDEALELSMAPKSATTPVALSLIETYGGMPAITAVLTILTGVLGALFGPWVLDRLAIRDPRARGLAVGTSSHGIGLARILGGHPVEGAYGSLAMALTALTTSLLMPLMLPWFGLA</sequence>
<feature type="transmembrane region" description="Helical" evidence="5">
    <location>
        <begin position="206"/>
        <end position="231"/>
    </location>
</feature>
<dbReference type="EMBL" id="JAUSQM010000001">
    <property type="protein sequence ID" value="MDP9821967.1"/>
    <property type="molecule type" value="Genomic_DNA"/>
</dbReference>
<reference evidence="6 7" key="1">
    <citation type="submission" date="2023-07" db="EMBL/GenBank/DDBJ databases">
        <title>Sequencing the genomes of 1000 actinobacteria strains.</title>
        <authorList>
            <person name="Klenk H.-P."/>
        </authorList>
    </citation>
    <scope>NUCLEOTIDE SEQUENCE [LARGE SCALE GENOMIC DNA]</scope>
    <source>
        <strain evidence="6 7">GD13</strain>
    </source>
</reference>
<dbReference type="InterPro" id="IPR007300">
    <property type="entry name" value="CidB/LrgB"/>
</dbReference>
<keyword evidence="3 5" id="KW-1133">Transmembrane helix</keyword>
<keyword evidence="6" id="KW-0378">Hydrolase</keyword>
<evidence type="ECO:0000256" key="3">
    <source>
        <dbReference type="ARBA" id="ARBA00022989"/>
    </source>
</evidence>
<keyword evidence="7" id="KW-1185">Reference proteome</keyword>
<name>A0ABT9NNG4_9ACTN</name>
<dbReference type="PANTHER" id="PTHR30249:SF0">
    <property type="entry name" value="PLASTIDAL GLYCOLATE_GLYCERATE TRANSLOCATOR 1, CHLOROPLASTIC"/>
    <property type="match status" value="1"/>
</dbReference>
<feature type="transmembrane region" description="Helical" evidence="5">
    <location>
        <begin position="65"/>
        <end position="83"/>
    </location>
</feature>
<keyword evidence="2 5" id="KW-0812">Transmembrane</keyword>
<keyword evidence="4 5" id="KW-0472">Membrane</keyword>